<evidence type="ECO:0000313" key="7">
    <source>
        <dbReference type="EMBL" id="KIM48207.1"/>
    </source>
</evidence>
<dbReference type="PANTHER" id="PTHR12570:SF86">
    <property type="entry name" value="ADR321CP"/>
    <property type="match status" value="1"/>
</dbReference>
<dbReference type="Proteomes" id="UP000053424">
    <property type="component" value="Unassembled WGS sequence"/>
</dbReference>
<evidence type="ECO:0000256" key="1">
    <source>
        <dbReference type="ARBA" id="ARBA00004141"/>
    </source>
</evidence>
<dbReference type="OrthoDB" id="2504919at2759"/>
<reference evidence="8" key="2">
    <citation type="submission" date="2015-01" db="EMBL/GenBank/DDBJ databases">
        <title>Evolutionary Origins and Diversification of the Mycorrhizal Mutualists.</title>
        <authorList>
            <consortium name="DOE Joint Genome Institute"/>
            <consortium name="Mycorrhizal Genomics Consortium"/>
            <person name="Kohler A."/>
            <person name="Kuo A."/>
            <person name="Nagy L.G."/>
            <person name="Floudas D."/>
            <person name="Copeland A."/>
            <person name="Barry K.W."/>
            <person name="Cichocki N."/>
            <person name="Veneault-Fourrey C."/>
            <person name="LaButti K."/>
            <person name="Lindquist E.A."/>
            <person name="Lipzen A."/>
            <person name="Lundell T."/>
            <person name="Morin E."/>
            <person name="Murat C."/>
            <person name="Riley R."/>
            <person name="Ohm R."/>
            <person name="Sun H."/>
            <person name="Tunlid A."/>
            <person name="Henrissat B."/>
            <person name="Grigoriev I.V."/>
            <person name="Hibbett D.S."/>
            <person name="Martin F."/>
        </authorList>
    </citation>
    <scope>NUCLEOTIDE SEQUENCE [LARGE SCALE GENOMIC DNA]</scope>
    <source>
        <strain evidence="8">h7</strain>
    </source>
</reference>
<dbReference type="HOGENOM" id="CLU_011406_0_0_1"/>
<dbReference type="InterPro" id="IPR037185">
    <property type="entry name" value="EmrE-like"/>
</dbReference>
<gene>
    <name evidence="7" type="ORF">M413DRAFT_439927</name>
</gene>
<name>A0A0C2Z4T2_HEBCY</name>
<feature type="transmembrane region" description="Helical" evidence="6">
    <location>
        <begin position="147"/>
        <end position="168"/>
    </location>
</feature>
<evidence type="ECO:0000256" key="4">
    <source>
        <dbReference type="ARBA" id="ARBA00023136"/>
    </source>
</evidence>
<proteinExistence type="predicted"/>
<protein>
    <submittedName>
        <fullName evidence="7">Uncharacterized protein</fullName>
    </submittedName>
</protein>
<dbReference type="GO" id="GO:0016020">
    <property type="term" value="C:membrane"/>
    <property type="evidence" value="ECO:0007669"/>
    <property type="project" value="UniProtKB-SubCell"/>
</dbReference>
<evidence type="ECO:0000256" key="3">
    <source>
        <dbReference type="ARBA" id="ARBA00022989"/>
    </source>
</evidence>
<feature type="transmembrane region" description="Helical" evidence="6">
    <location>
        <begin position="107"/>
        <end position="127"/>
    </location>
</feature>
<feature type="transmembrane region" description="Helical" evidence="6">
    <location>
        <begin position="6"/>
        <end position="29"/>
    </location>
</feature>
<feature type="transmembrane region" description="Helical" evidence="6">
    <location>
        <begin position="298"/>
        <end position="317"/>
    </location>
</feature>
<keyword evidence="2 6" id="KW-0812">Transmembrane</keyword>
<keyword evidence="8" id="KW-1185">Reference proteome</keyword>
<feature type="transmembrane region" description="Helical" evidence="6">
    <location>
        <begin position="356"/>
        <end position="378"/>
    </location>
</feature>
<feature type="transmembrane region" description="Helical" evidence="6">
    <location>
        <begin position="257"/>
        <end position="278"/>
    </location>
</feature>
<feature type="compositionally biased region" description="Polar residues" evidence="5">
    <location>
        <begin position="446"/>
        <end position="459"/>
    </location>
</feature>
<dbReference type="EMBL" id="KN831769">
    <property type="protein sequence ID" value="KIM48207.1"/>
    <property type="molecule type" value="Genomic_DNA"/>
</dbReference>
<evidence type="ECO:0000256" key="6">
    <source>
        <dbReference type="SAM" id="Phobius"/>
    </source>
</evidence>
<reference evidence="7 8" key="1">
    <citation type="submission" date="2014-04" db="EMBL/GenBank/DDBJ databases">
        <authorList>
            <consortium name="DOE Joint Genome Institute"/>
            <person name="Kuo A."/>
            <person name="Gay G."/>
            <person name="Dore J."/>
            <person name="Kohler A."/>
            <person name="Nagy L.G."/>
            <person name="Floudas D."/>
            <person name="Copeland A."/>
            <person name="Barry K.W."/>
            <person name="Cichocki N."/>
            <person name="Veneault-Fourrey C."/>
            <person name="LaButti K."/>
            <person name="Lindquist E.A."/>
            <person name="Lipzen A."/>
            <person name="Lundell T."/>
            <person name="Morin E."/>
            <person name="Murat C."/>
            <person name="Sun H."/>
            <person name="Tunlid A."/>
            <person name="Henrissat B."/>
            <person name="Grigoriev I.V."/>
            <person name="Hibbett D.S."/>
            <person name="Martin F."/>
            <person name="Nordberg H.P."/>
            <person name="Cantor M.N."/>
            <person name="Hua S.X."/>
        </authorList>
    </citation>
    <scope>NUCLEOTIDE SEQUENCE [LARGE SCALE GENOMIC DNA]</scope>
    <source>
        <strain evidence="8">h7</strain>
    </source>
</reference>
<organism evidence="7 8">
    <name type="scientific">Hebeloma cylindrosporum</name>
    <dbReference type="NCBI Taxonomy" id="76867"/>
    <lineage>
        <taxon>Eukaryota</taxon>
        <taxon>Fungi</taxon>
        <taxon>Dikarya</taxon>
        <taxon>Basidiomycota</taxon>
        <taxon>Agaricomycotina</taxon>
        <taxon>Agaricomycetes</taxon>
        <taxon>Agaricomycetidae</taxon>
        <taxon>Agaricales</taxon>
        <taxon>Agaricineae</taxon>
        <taxon>Hymenogastraceae</taxon>
        <taxon>Hebeloma</taxon>
    </lineage>
</organism>
<dbReference type="Pfam" id="PF05653">
    <property type="entry name" value="Mg_trans_NIPA"/>
    <property type="match status" value="2"/>
</dbReference>
<feature type="region of interest" description="Disordered" evidence="5">
    <location>
        <begin position="438"/>
        <end position="540"/>
    </location>
</feature>
<evidence type="ECO:0000256" key="5">
    <source>
        <dbReference type="SAM" id="MobiDB-lite"/>
    </source>
</evidence>
<dbReference type="InterPro" id="IPR008521">
    <property type="entry name" value="Mg_trans_NIPA"/>
</dbReference>
<feature type="compositionally biased region" description="Polar residues" evidence="5">
    <location>
        <begin position="471"/>
        <end position="481"/>
    </location>
</feature>
<feature type="compositionally biased region" description="Basic and acidic residues" evidence="5">
    <location>
        <begin position="592"/>
        <end position="612"/>
    </location>
</feature>
<feature type="transmembrane region" description="Helical" evidence="6">
    <location>
        <begin position="329"/>
        <end position="350"/>
    </location>
</feature>
<sequence>MFSSNHLSIPLGIVIGLISSFIQSLGLTIQRKSHVLNQSLPDHHQRVEHRRPLWLLGFVIFISSNVLGSFVQIASLPVVILAPLGAVSLLWNAFFARLLLGDVFSPWMILGTILIAGGAILIAFFGIVPEQTRSLEDLLALFRRPTFIVYFSLLGFVTFVCLAITHITEFSLSRRIAKAIPADCDSSSRNISPTSINMNLPMHAANLTANLLDEINDSSLATEHTPLLYPKPGTISPPSIGKQPIDPDLKSFDRTRLLLAISYASFSGIISGMCLLFAKSGVELLLLTLGGKNQFWRWEAWVLVLGLIVFALLQLWYLHKALVLADPTLVCPSAFCFYNLSSIVNGLVYFDQFSLIPPAFLGLVTLGIFILLCGVWVVSIQSGGGGVDVGTWNEESVKLSGEEGALYSEPEDTQTGKAVVMTRQQALSPPKVQIGPVRMERETRSESSLPNIPASSEINNGLGHGIEQRADSPNQSIISTTRRAETQLYGSRRAPSHRPQRPPADFTGSPSTSQLAHVRTVSHPHPGRPRHASLSPTLGGVPTLSTGFQIGLSPLSPGFTLTPRERRRRPTGFGIGGSFADVPHDVGGVRERRRTVSEGEVPSRLRNERGEVTGDADAEQGDDIAHDSSAYSTHSVDDSGHAGRGWTWFRSVFAWKD</sequence>
<keyword evidence="3 6" id="KW-1133">Transmembrane helix</keyword>
<feature type="compositionally biased region" description="Basic residues" evidence="5">
    <location>
        <begin position="520"/>
        <end position="531"/>
    </location>
</feature>
<dbReference type="PANTHER" id="PTHR12570">
    <property type="match status" value="1"/>
</dbReference>
<feature type="transmembrane region" description="Helical" evidence="6">
    <location>
        <begin position="53"/>
        <end position="74"/>
    </location>
</feature>
<feature type="transmembrane region" description="Helical" evidence="6">
    <location>
        <begin position="80"/>
        <end position="100"/>
    </location>
</feature>
<evidence type="ECO:0000256" key="2">
    <source>
        <dbReference type="ARBA" id="ARBA00022692"/>
    </source>
</evidence>
<evidence type="ECO:0000313" key="8">
    <source>
        <dbReference type="Proteomes" id="UP000053424"/>
    </source>
</evidence>
<dbReference type="SUPFAM" id="SSF103481">
    <property type="entry name" value="Multidrug resistance efflux transporter EmrE"/>
    <property type="match status" value="1"/>
</dbReference>
<dbReference type="GO" id="GO:0015095">
    <property type="term" value="F:magnesium ion transmembrane transporter activity"/>
    <property type="evidence" value="ECO:0007669"/>
    <property type="project" value="InterPro"/>
</dbReference>
<dbReference type="AlphaFoldDB" id="A0A0C2Z4T2"/>
<keyword evidence="4 6" id="KW-0472">Membrane</keyword>
<feature type="region of interest" description="Disordered" evidence="5">
    <location>
        <begin position="592"/>
        <end position="623"/>
    </location>
</feature>
<accession>A0A0C2Z4T2</accession>
<comment type="subcellular location">
    <subcellularLocation>
        <location evidence="1">Membrane</location>
        <topology evidence="1">Multi-pass membrane protein</topology>
    </subcellularLocation>
</comment>